<organism evidence="1">
    <name type="scientific">mine drainage metagenome</name>
    <dbReference type="NCBI Taxonomy" id="410659"/>
    <lineage>
        <taxon>unclassified sequences</taxon>
        <taxon>metagenomes</taxon>
        <taxon>ecological metagenomes</taxon>
    </lineage>
</organism>
<evidence type="ECO:0000313" key="1">
    <source>
        <dbReference type="EMBL" id="CBI07327.1"/>
    </source>
</evidence>
<protein>
    <submittedName>
        <fullName evidence="1">Uncharacterized protein</fullName>
    </submittedName>
</protein>
<comment type="caution">
    <text evidence="1">The sequence shown here is derived from an EMBL/GenBank/DDBJ whole genome shotgun (WGS) entry which is preliminary data.</text>
</comment>
<accession>E6QJB1</accession>
<dbReference type="AlphaFoldDB" id="E6QJB1"/>
<proteinExistence type="predicted"/>
<name>E6QJB1_9ZZZZ</name>
<dbReference type="EMBL" id="CABQ01000087">
    <property type="protein sequence ID" value="CBI07327.1"/>
    <property type="molecule type" value="Genomic_DNA"/>
</dbReference>
<gene>
    <name evidence="1" type="ORF">CARN6_0659</name>
</gene>
<reference evidence="1" key="1">
    <citation type="submission" date="2009-10" db="EMBL/GenBank/DDBJ databases">
        <title>Diversity of trophic interactions inside an arsenic-rich microbial ecosystem.</title>
        <authorList>
            <person name="Bertin P.N."/>
            <person name="Heinrich-Salmeron A."/>
            <person name="Pelletier E."/>
            <person name="Goulhen-Chollet F."/>
            <person name="Arsene-Ploetze F."/>
            <person name="Gallien S."/>
            <person name="Calteau A."/>
            <person name="Vallenet D."/>
            <person name="Casiot C."/>
            <person name="Chane-Woon-Ming B."/>
            <person name="Giloteaux L."/>
            <person name="Barakat M."/>
            <person name="Bonnefoy V."/>
            <person name="Bruneel O."/>
            <person name="Chandler M."/>
            <person name="Cleiss J."/>
            <person name="Duran R."/>
            <person name="Elbaz-Poulichet F."/>
            <person name="Fonknechten N."/>
            <person name="Lauga B."/>
            <person name="Mornico D."/>
            <person name="Ortet P."/>
            <person name="Schaeffer C."/>
            <person name="Siguier P."/>
            <person name="Alexander Thil Smith A."/>
            <person name="Van Dorsselaer A."/>
            <person name="Weissenbach J."/>
            <person name="Medigue C."/>
            <person name="Le Paslier D."/>
        </authorList>
    </citation>
    <scope>NUCLEOTIDE SEQUENCE</scope>
</reference>
<sequence length="53" mass="6087">MTTQALWGWEIIIQKQFNHVVPQRSGDEGVATYFSVLNNDVYQRGKAMLTGMR</sequence>